<evidence type="ECO:0000313" key="5">
    <source>
        <dbReference type="Proteomes" id="UP000031586"/>
    </source>
</evidence>
<dbReference type="InterPro" id="IPR050313">
    <property type="entry name" value="Carb_Metab_HTH_regulators"/>
</dbReference>
<evidence type="ECO:0000313" key="4">
    <source>
        <dbReference type="EMBL" id="KIF54334.1"/>
    </source>
</evidence>
<evidence type="ECO:0000259" key="3">
    <source>
        <dbReference type="PROSITE" id="PS51000"/>
    </source>
</evidence>
<reference evidence="4 5" key="1">
    <citation type="submission" date="2014-07" db="EMBL/GenBank/DDBJ databases">
        <title>Unique and conserved regions in Vibrio harveyi and related species in comparison with the shrimp pathogen Vibrio harveyi CAIM 1792.</title>
        <authorList>
            <person name="Espinoza-Valles I."/>
            <person name="Vora G."/>
            <person name="Leekitcharoenphon P."/>
            <person name="Ussery D."/>
            <person name="Hoj L."/>
            <person name="Gomez-Gil B."/>
        </authorList>
    </citation>
    <scope>NUCLEOTIDE SEQUENCE [LARGE SCALE GENOMIC DNA]</scope>
    <source>
        <strain evidence="5">CAIM 1854 / LMG 25443</strain>
    </source>
</reference>
<keyword evidence="1" id="KW-0805">Transcription regulation</keyword>
<dbReference type="Proteomes" id="UP000031586">
    <property type="component" value="Unassembled WGS sequence"/>
</dbReference>
<accession>A0A0C1ZE63</accession>
<dbReference type="PANTHER" id="PTHR30363">
    <property type="entry name" value="HTH-TYPE TRANSCRIPTIONAL REGULATOR SRLR-RELATED"/>
    <property type="match status" value="1"/>
</dbReference>
<dbReference type="Pfam" id="PF08220">
    <property type="entry name" value="HTH_DeoR"/>
    <property type="match status" value="1"/>
</dbReference>
<comment type="caution">
    <text evidence="4">The sequence shown here is derived from an EMBL/GenBank/DDBJ whole genome shotgun (WGS) entry which is preliminary data.</text>
</comment>
<dbReference type="PANTHER" id="PTHR30363:SF44">
    <property type="entry name" value="AGA OPERON TRANSCRIPTIONAL REPRESSOR-RELATED"/>
    <property type="match status" value="1"/>
</dbReference>
<dbReference type="AlphaFoldDB" id="A0A0C1ZE63"/>
<dbReference type="InterPro" id="IPR014036">
    <property type="entry name" value="DeoR-like_C"/>
</dbReference>
<dbReference type="Pfam" id="PF00455">
    <property type="entry name" value="DeoRC"/>
    <property type="match status" value="1"/>
</dbReference>
<dbReference type="InterPro" id="IPR037171">
    <property type="entry name" value="NagB/RpiA_transferase-like"/>
</dbReference>
<dbReference type="EMBL" id="JPRD01000008">
    <property type="protein sequence ID" value="KIF54334.1"/>
    <property type="molecule type" value="Genomic_DNA"/>
</dbReference>
<dbReference type="Gene3D" id="1.10.10.10">
    <property type="entry name" value="Winged helix-like DNA-binding domain superfamily/Winged helix DNA-binding domain"/>
    <property type="match status" value="1"/>
</dbReference>
<dbReference type="Gene3D" id="3.40.50.1360">
    <property type="match status" value="1"/>
</dbReference>
<evidence type="ECO:0000256" key="1">
    <source>
        <dbReference type="ARBA" id="ARBA00023015"/>
    </source>
</evidence>
<dbReference type="SUPFAM" id="SSF46785">
    <property type="entry name" value="Winged helix' DNA-binding domain"/>
    <property type="match status" value="1"/>
</dbReference>
<protein>
    <recommendedName>
        <fullName evidence="3">HTH deoR-type domain-containing protein</fullName>
    </recommendedName>
</protein>
<gene>
    <name evidence="4" type="ORF">H735_04620</name>
</gene>
<dbReference type="PROSITE" id="PS51000">
    <property type="entry name" value="HTH_DEOR_2"/>
    <property type="match status" value="1"/>
</dbReference>
<dbReference type="GO" id="GO:0003700">
    <property type="term" value="F:DNA-binding transcription factor activity"/>
    <property type="evidence" value="ECO:0007669"/>
    <property type="project" value="InterPro"/>
</dbReference>
<dbReference type="InterPro" id="IPR036388">
    <property type="entry name" value="WH-like_DNA-bd_sf"/>
</dbReference>
<dbReference type="PATRIC" id="fig|1229493.5.peg.5853"/>
<proteinExistence type="predicted"/>
<sequence>MKADARRQKILTFLATKGTVEIKNLVKELEASHVTIRHDLSVLEEAGKLERFFGGAALPSLIKNVQNEKSNWDSELAVKQRYKINDVAKLDIAKKAAEMVSKNATIIIDSGSTTHLLAKQLAQKGNLTIITNNLAAATTLAGVTSITLAICGGVYRSVSQSIHGNKAEEFFSEVCADIAFIGADGLDPLKGSTTFNEGYRVTQVIAECAKSVVMLADSSKLKRAGFNQVLLPEQIKILITDKNIPEEVIKRFEDNGTQVVLA</sequence>
<evidence type="ECO:0000256" key="2">
    <source>
        <dbReference type="ARBA" id="ARBA00023163"/>
    </source>
</evidence>
<dbReference type="InterPro" id="IPR001034">
    <property type="entry name" value="DeoR_HTH"/>
</dbReference>
<dbReference type="SUPFAM" id="SSF100950">
    <property type="entry name" value="NagB/RpiA/CoA transferase-like"/>
    <property type="match status" value="1"/>
</dbReference>
<feature type="domain" description="HTH deoR-type" evidence="3">
    <location>
        <begin position="3"/>
        <end position="58"/>
    </location>
</feature>
<dbReference type="InterPro" id="IPR036390">
    <property type="entry name" value="WH_DNA-bd_sf"/>
</dbReference>
<dbReference type="SMART" id="SM00420">
    <property type="entry name" value="HTH_DEOR"/>
    <property type="match status" value="1"/>
</dbReference>
<keyword evidence="2" id="KW-0804">Transcription</keyword>
<dbReference type="SMART" id="SM01134">
    <property type="entry name" value="DeoRC"/>
    <property type="match status" value="1"/>
</dbReference>
<organism evidence="4 5">
    <name type="scientific">Vibrio owensii CAIM 1854 = LMG 25443</name>
    <dbReference type="NCBI Taxonomy" id="1229493"/>
    <lineage>
        <taxon>Bacteria</taxon>
        <taxon>Pseudomonadati</taxon>
        <taxon>Pseudomonadota</taxon>
        <taxon>Gammaproteobacteria</taxon>
        <taxon>Vibrionales</taxon>
        <taxon>Vibrionaceae</taxon>
        <taxon>Vibrio</taxon>
    </lineage>
</organism>
<name>A0A0C1ZE63_9VIBR</name>